<sequence>MDKRLSLQKTTTTTTTITTTTATTTTCYSSLYSAETDGCASPSLDLCARVLNGEYTHGQKYLVSLRKCWKCVKILYKLIRLVEKREGQHIDYNLYVQFISAKTKTDAWRSVIAEAIRIMIKARSSPQQGDLRLSGLPFGQGTDGWTLTRDRRVHANLRAGSLATVPPTPRLIEESESYTEYNVTTNVTLRRPL</sequence>
<organism evidence="1 2">
    <name type="scientific">Plakobranchus ocellatus</name>
    <dbReference type="NCBI Taxonomy" id="259542"/>
    <lineage>
        <taxon>Eukaryota</taxon>
        <taxon>Metazoa</taxon>
        <taxon>Spiralia</taxon>
        <taxon>Lophotrochozoa</taxon>
        <taxon>Mollusca</taxon>
        <taxon>Gastropoda</taxon>
        <taxon>Heterobranchia</taxon>
        <taxon>Euthyneura</taxon>
        <taxon>Panpulmonata</taxon>
        <taxon>Sacoglossa</taxon>
        <taxon>Placobranchoidea</taxon>
        <taxon>Plakobranchidae</taxon>
        <taxon>Plakobranchus</taxon>
    </lineage>
</organism>
<proteinExistence type="predicted"/>
<reference evidence="1 2" key="1">
    <citation type="journal article" date="2021" name="Elife">
        <title>Chloroplast acquisition without the gene transfer in kleptoplastic sea slugs, Plakobranchus ocellatus.</title>
        <authorList>
            <person name="Maeda T."/>
            <person name="Takahashi S."/>
            <person name="Yoshida T."/>
            <person name="Shimamura S."/>
            <person name="Takaki Y."/>
            <person name="Nagai Y."/>
            <person name="Toyoda A."/>
            <person name="Suzuki Y."/>
            <person name="Arimoto A."/>
            <person name="Ishii H."/>
            <person name="Satoh N."/>
            <person name="Nishiyama T."/>
            <person name="Hasebe M."/>
            <person name="Maruyama T."/>
            <person name="Minagawa J."/>
            <person name="Obokata J."/>
            <person name="Shigenobu S."/>
        </authorList>
    </citation>
    <scope>NUCLEOTIDE SEQUENCE [LARGE SCALE GENOMIC DNA]</scope>
</reference>
<protein>
    <submittedName>
        <fullName evidence="1">Uncharacterized protein</fullName>
    </submittedName>
</protein>
<evidence type="ECO:0000313" key="1">
    <source>
        <dbReference type="EMBL" id="GFN74911.1"/>
    </source>
</evidence>
<accession>A0AAV3XWS3</accession>
<evidence type="ECO:0000313" key="2">
    <source>
        <dbReference type="Proteomes" id="UP000735302"/>
    </source>
</evidence>
<keyword evidence="2" id="KW-1185">Reference proteome</keyword>
<gene>
    <name evidence="1" type="ORF">PoB_000141700</name>
</gene>
<name>A0AAV3XWS3_9GAST</name>
<dbReference type="AlphaFoldDB" id="A0AAV3XWS3"/>
<comment type="caution">
    <text evidence="1">The sequence shown here is derived from an EMBL/GenBank/DDBJ whole genome shotgun (WGS) entry which is preliminary data.</text>
</comment>
<dbReference type="EMBL" id="BLXT01000184">
    <property type="protein sequence ID" value="GFN74911.1"/>
    <property type="molecule type" value="Genomic_DNA"/>
</dbReference>
<dbReference type="Proteomes" id="UP000735302">
    <property type="component" value="Unassembled WGS sequence"/>
</dbReference>